<keyword evidence="3" id="KW-1185">Reference proteome</keyword>
<feature type="compositionally biased region" description="Basic and acidic residues" evidence="1">
    <location>
        <begin position="97"/>
        <end position="106"/>
    </location>
</feature>
<dbReference type="AlphaFoldDB" id="A0A8C6Q955"/>
<accession>A0A8C6Q955</accession>
<feature type="region of interest" description="Disordered" evidence="1">
    <location>
        <begin position="97"/>
        <end position="132"/>
    </location>
</feature>
<name>A0A8C6Q955_NOTFU</name>
<dbReference type="Ensembl" id="ENSNFUT00015056534.1">
    <property type="protein sequence ID" value="ENSNFUP00015054239.1"/>
    <property type="gene ID" value="ENSNFUG00015025180.1"/>
</dbReference>
<sequence>MGFSLSKSMDANMTKQQEFMLHNSRLQVNQVTLTVVNLSEMIMLQDFIILSFSAAALQVLSMSKMCVNQVLCQLKVAPIFPLIAYAVFRPREAENIMTSEQDRLDQPHSTPTFESIEKARRAKSSLASLLEK</sequence>
<evidence type="ECO:0000256" key="1">
    <source>
        <dbReference type="SAM" id="MobiDB-lite"/>
    </source>
</evidence>
<reference evidence="2" key="3">
    <citation type="submission" date="2025-09" db="UniProtKB">
        <authorList>
            <consortium name="Ensembl"/>
        </authorList>
    </citation>
    <scope>IDENTIFICATION</scope>
</reference>
<evidence type="ECO:0000313" key="2">
    <source>
        <dbReference type="Ensembl" id="ENSNFUP00015054239.1"/>
    </source>
</evidence>
<protein>
    <submittedName>
        <fullName evidence="2">Uncharacterized protein</fullName>
    </submittedName>
</protein>
<dbReference type="Proteomes" id="UP000694548">
    <property type="component" value="Chromosome sgr02"/>
</dbReference>
<proteinExistence type="predicted"/>
<reference evidence="2" key="2">
    <citation type="submission" date="2025-08" db="UniProtKB">
        <authorList>
            <consortium name="Ensembl"/>
        </authorList>
    </citation>
    <scope>IDENTIFICATION</scope>
</reference>
<organism evidence="2 3">
    <name type="scientific">Nothobranchius furzeri</name>
    <name type="common">Turquoise killifish</name>
    <dbReference type="NCBI Taxonomy" id="105023"/>
    <lineage>
        <taxon>Eukaryota</taxon>
        <taxon>Metazoa</taxon>
        <taxon>Chordata</taxon>
        <taxon>Craniata</taxon>
        <taxon>Vertebrata</taxon>
        <taxon>Euteleostomi</taxon>
        <taxon>Actinopterygii</taxon>
        <taxon>Neopterygii</taxon>
        <taxon>Teleostei</taxon>
        <taxon>Neoteleostei</taxon>
        <taxon>Acanthomorphata</taxon>
        <taxon>Ovalentaria</taxon>
        <taxon>Atherinomorphae</taxon>
        <taxon>Cyprinodontiformes</taxon>
        <taxon>Nothobranchiidae</taxon>
        <taxon>Nothobranchius</taxon>
    </lineage>
</organism>
<evidence type="ECO:0000313" key="3">
    <source>
        <dbReference type="Proteomes" id="UP000694548"/>
    </source>
</evidence>
<reference evidence="2" key="1">
    <citation type="submission" date="2014-08" db="EMBL/GenBank/DDBJ databases">
        <authorList>
            <person name="Senf B."/>
            <person name="Petzold A."/>
            <person name="Downie B.R."/>
            <person name="Koch P."/>
            <person name="Platzer M."/>
        </authorList>
    </citation>
    <scope>NUCLEOTIDE SEQUENCE [LARGE SCALE GENOMIC DNA]</scope>
    <source>
        <strain evidence="2">GRZ</strain>
    </source>
</reference>